<feature type="compositionally biased region" description="Basic residues" evidence="1">
    <location>
        <begin position="388"/>
        <end position="397"/>
    </location>
</feature>
<feature type="compositionally biased region" description="Low complexity" evidence="1">
    <location>
        <begin position="351"/>
        <end position="387"/>
    </location>
</feature>
<gene>
    <name evidence="2" type="ORF">SAMN05421820_106124</name>
</gene>
<keyword evidence="3" id="KW-1185">Reference proteome</keyword>
<feature type="region of interest" description="Disordered" evidence="1">
    <location>
        <begin position="345"/>
        <end position="415"/>
    </location>
</feature>
<feature type="region of interest" description="Disordered" evidence="1">
    <location>
        <begin position="296"/>
        <end position="323"/>
    </location>
</feature>
<keyword evidence="2" id="KW-0131">Cell cycle</keyword>
<protein>
    <submittedName>
        <fullName evidence="2">Cell division protein FtsQ</fullName>
    </submittedName>
</protein>
<dbReference type="EMBL" id="FNGY01000006">
    <property type="protein sequence ID" value="SDN08659.1"/>
    <property type="molecule type" value="Genomic_DNA"/>
</dbReference>
<evidence type="ECO:0000313" key="2">
    <source>
        <dbReference type="EMBL" id="SDN08659.1"/>
    </source>
</evidence>
<dbReference type="Proteomes" id="UP000183200">
    <property type="component" value="Unassembled WGS sequence"/>
</dbReference>
<dbReference type="RefSeq" id="WP_245723877.1">
    <property type="nucleotide sequence ID" value="NZ_FNGY01000006.1"/>
</dbReference>
<evidence type="ECO:0000256" key="1">
    <source>
        <dbReference type="SAM" id="MobiDB-lite"/>
    </source>
</evidence>
<keyword evidence="2" id="KW-0132">Cell division</keyword>
<feature type="compositionally biased region" description="Basic and acidic residues" evidence="1">
    <location>
        <begin position="405"/>
        <end position="415"/>
    </location>
</feature>
<reference evidence="3" key="1">
    <citation type="submission" date="2016-10" db="EMBL/GenBank/DDBJ databases">
        <authorList>
            <person name="Varghese N."/>
            <person name="Submissions S."/>
        </authorList>
    </citation>
    <scope>NUCLEOTIDE SEQUENCE [LARGE SCALE GENOMIC DNA]</scope>
    <source>
        <strain evidence="3">DSM 19110</strain>
    </source>
</reference>
<sequence length="415" mass="45753">MFKDINWKSVFNKFAWIFCLSGLVVLMSFVSSKKNTVAIANVKILIPGADNFIEREEIDAVLKQSQGSLIGRKLEEVNLQDIEKKIKSNPYIALATVYADMDGVIHIEIKQRQPILRVINANGQDYYIDRNGLKMPVSPNFTADVLVANGNVMEHFTGRVDTLITKLARDLYETALFIKKDTLWDAQIEQLFVNDKADIELIPRVGNQRIILGSADSLEVKMRNLLAFYKQAMPKVGWDTYKTINVKYTNQVVCVKNKPDSVIVNGVKRPKIVDTLKSNKAVVDQLVLQQIAMEMKNDGDDPDQPDGAVAPPPKPVKPVGSTRPAIAKTTKPVTAKVTKPAVAKTVKKKVTPPVKKATVPVKKATAPVKKATVKPATKPATTKPAKPVVKKPVKTAAKKPGAAKENSKTDTKKNK</sequence>
<accession>A0A1G9YHJ9</accession>
<proteinExistence type="predicted"/>
<dbReference type="AlphaFoldDB" id="A0A1G9YHJ9"/>
<organism evidence="2 3">
    <name type="scientific">Pedobacter steynii</name>
    <dbReference type="NCBI Taxonomy" id="430522"/>
    <lineage>
        <taxon>Bacteria</taxon>
        <taxon>Pseudomonadati</taxon>
        <taxon>Bacteroidota</taxon>
        <taxon>Sphingobacteriia</taxon>
        <taxon>Sphingobacteriales</taxon>
        <taxon>Sphingobacteriaceae</taxon>
        <taxon>Pedobacter</taxon>
    </lineage>
</organism>
<dbReference type="GO" id="GO:0051301">
    <property type="term" value="P:cell division"/>
    <property type="evidence" value="ECO:0007669"/>
    <property type="project" value="UniProtKB-KW"/>
</dbReference>
<evidence type="ECO:0000313" key="3">
    <source>
        <dbReference type="Proteomes" id="UP000183200"/>
    </source>
</evidence>
<name>A0A1G9YHJ9_9SPHI</name>